<sequence length="300" mass="31670">MIIANHHPATVVKSGYLAPFANFVPLSQLSRDPYAWFYRPSHAPSAIASSSNPSATFDAILDRFREVDTQADQRAEEMKAQLQMDLAKIGRYRESDDDSSLGYYCTTTPSSLGEASAGLLSADLQRTGSDSGRTDGTADTQTYEDASEHQSSAVGHSYTSQGGGNDDLHDAKQSWADDNPPPTQAAPGQDRTTNPSSDPKSVLGNFCSYLQSGYTWISQHPYTAVTGLAIATAATVAATAYSSYCPSGFASGWQSQLAGYLPSGAVLTGEGGTTAAMRSAAGTAQGVARSAWDTAASYWR</sequence>
<proteinExistence type="predicted"/>
<organism evidence="2 3">
    <name type="scientific">Dioszegia hungarica</name>
    <dbReference type="NCBI Taxonomy" id="4972"/>
    <lineage>
        <taxon>Eukaryota</taxon>
        <taxon>Fungi</taxon>
        <taxon>Dikarya</taxon>
        <taxon>Basidiomycota</taxon>
        <taxon>Agaricomycotina</taxon>
        <taxon>Tremellomycetes</taxon>
        <taxon>Tremellales</taxon>
        <taxon>Bulleribasidiaceae</taxon>
        <taxon>Dioszegia</taxon>
    </lineage>
</organism>
<dbReference type="EMBL" id="JAKWFO010000015">
    <property type="protein sequence ID" value="KAI9632161.1"/>
    <property type="molecule type" value="Genomic_DNA"/>
</dbReference>
<evidence type="ECO:0000313" key="2">
    <source>
        <dbReference type="EMBL" id="KAI9632161.1"/>
    </source>
</evidence>
<gene>
    <name evidence="2" type="ORF">MKK02DRAFT_41305</name>
</gene>
<dbReference type="Proteomes" id="UP001164286">
    <property type="component" value="Unassembled WGS sequence"/>
</dbReference>
<dbReference type="RefSeq" id="XP_052941938.1">
    <property type="nucleotide sequence ID" value="XM_053091514.1"/>
</dbReference>
<reference evidence="2" key="1">
    <citation type="journal article" date="2022" name="G3 (Bethesda)">
        <title>High quality genome of the basidiomycete yeast Dioszegia hungarica PDD-24b-2 isolated from cloud water.</title>
        <authorList>
            <person name="Jarrige D."/>
            <person name="Haridas S."/>
            <person name="Bleykasten-Grosshans C."/>
            <person name="Joly M."/>
            <person name="Nadalig T."/>
            <person name="Sancelme M."/>
            <person name="Vuilleumier S."/>
            <person name="Grigoriev I.V."/>
            <person name="Amato P."/>
            <person name="Bringel F."/>
        </authorList>
    </citation>
    <scope>NUCLEOTIDE SEQUENCE</scope>
    <source>
        <strain evidence="2">PDD-24b-2</strain>
    </source>
</reference>
<name>A0AA38LT57_9TREE</name>
<feature type="region of interest" description="Disordered" evidence="1">
    <location>
        <begin position="125"/>
        <end position="198"/>
    </location>
</feature>
<comment type="caution">
    <text evidence="2">The sequence shown here is derived from an EMBL/GenBank/DDBJ whole genome shotgun (WGS) entry which is preliminary data.</text>
</comment>
<protein>
    <submittedName>
        <fullName evidence="2">Uncharacterized protein</fullName>
    </submittedName>
</protein>
<keyword evidence="3" id="KW-1185">Reference proteome</keyword>
<dbReference type="GeneID" id="77730719"/>
<evidence type="ECO:0000256" key="1">
    <source>
        <dbReference type="SAM" id="MobiDB-lite"/>
    </source>
</evidence>
<feature type="compositionally biased region" description="Polar residues" evidence="1">
    <location>
        <begin position="137"/>
        <end position="160"/>
    </location>
</feature>
<dbReference type="AlphaFoldDB" id="A0AA38LT57"/>
<evidence type="ECO:0000313" key="3">
    <source>
        <dbReference type="Proteomes" id="UP001164286"/>
    </source>
</evidence>
<accession>A0AA38LT57</accession>